<protein>
    <recommendedName>
        <fullName evidence="3">Replication protein</fullName>
    </recommendedName>
</protein>
<dbReference type="GO" id="GO:0003677">
    <property type="term" value="F:DNA binding"/>
    <property type="evidence" value="ECO:0007669"/>
    <property type="project" value="InterPro"/>
</dbReference>
<dbReference type="InterPro" id="IPR000989">
    <property type="entry name" value="Rep"/>
</dbReference>
<dbReference type="EMBL" id="LN853314">
    <property type="protein sequence ID" value="CRY95629.1"/>
    <property type="molecule type" value="Genomic_DNA"/>
</dbReference>
<evidence type="ECO:0000256" key="1">
    <source>
        <dbReference type="ARBA" id="ARBA00022705"/>
    </source>
</evidence>
<dbReference type="AlphaFoldDB" id="A0A0H5Q2I7"/>
<keyword evidence="2" id="KW-0614">Plasmid</keyword>
<reference evidence="2" key="1">
    <citation type="submission" date="2015-06" db="EMBL/GenBank/DDBJ databases">
        <authorList>
            <person name="Joergensen T."/>
        </authorList>
    </citation>
    <scope>NUCLEOTIDE SEQUENCE</scope>
    <source>
        <plasmid evidence="2">pRGRH0696</plasmid>
    </source>
</reference>
<reference evidence="2" key="2">
    <citation type="submission" date="2015-07" db="EMBL/GenBank/DDBJ databases">
        <title>Plasmids, circular viruses and viroids from rat gut.</title>
        <authorList>
            <person name="Jorgensen T.J."/>
            <person name="Hansen M.A."/>
            <person name="Xu Z."/>
            <person name="Tabak M.A."/>
            <person name="Sorensen S.J."/>
            <person name="Hansen L.H."/>
        </authorList>
    </citation>
    <scope>NUCLEOTIDE SEQUENCE</scope>
    <source>
        <plasmid evidence="2">pRGRH0696</plasmid>
    </source>
</reference>
<name>A0A0H5Q2I7_9ZZZZ</name>
<evidence type="ECO:0000313" key="2">
    <source>
        <dbReference type="EMBL" id="CRY95629.1"/>
    </source>
</evidence>
<keyword evidence="1" id="KW-0235">DNA replication</keyword>
<organism evidence="2">
    <name type="scientific">uncultured prokaryote</name>
    <dbReference type="NCBI Taxonomy" id="198431"/>
    <lineage>
        <taxon>unclassified sequences</taxon>
        <taxon>environmental samples</taxon>
    </lineage>
</organism>
<proteinExistence type="predicted"/>
<sequence>MYSQIVSNQIERKALNAEEPSTRLQAQGAPLGIFTKSPVILTNKGVQRIHEFLLQDQSAKLLPLERVCNCLKKRIDKKQQRTVKYNEERQKAHWGNVQRCGSVWTCPVCAKQITEKRRDELKTGLETWKNVHSGGVLLLTLTFSHSANESLKSLLQRQKHAYKRFYENTRVVNLMKSIFVEHKIKGLEVTYGKNGWHPHHHVLLLTKYQVHGFEAYRDELTRIWIQCCVKSGLNAPSMEHGLDIRDGTYAEQYVSKWGLEHELTKGHVKKGRNGGYTPFDLLQYSMLDATMNERTAASLWQEFGIATKGARQLSWSRGLKKLLLIEEKTDEELAEETDKNAITLRLVDCFTFSLLCTYQLRHEFLRCIERDWENGCFGNGEADQLLIRLLEYEIQRLHSAA</sequence>
<accession>A0A0H5Q2I7</accession>
<evidence type="ECO:0008006" key="3">
    <source>
        <dbReference type="Google" id="ProtNLM"/>
    </source>
</evidence>
<dbReference type="GO" id="GO:0006260">
    <property type="term" value="P:DNA replication"/>
    <property type="evidence" value="ECO:0007669"/>
    <property type="project" value="UniProtKB-KW"/>
</dbReference>
<dbReference type="Pfam" id="PF01446">
    <property type="entry name" value="Rep_1"/>
    <property type="match status" value="1"/>
</dbReference>
<geneLocation type="plasmid" evidence="2">
    <name>pRGRH0696</name>
</geneLocation>